<dbReference type="InterPro" id="IPR007931">
    <property type="entry name" value="TsetseEP"/>
</dbReference>
<evidence type="ECO:0000313" key="3">
    <source>
        <dbReference type="EMBL" id="JAD06802.1"/>
    </source>
</evidence>
<dbReference type="OrthoDB" id="8054395at2759"/>
<reference evidence="3" key="2">
    <citation type="journal article" date="2015" name="Gigascience">
        <title>Reconstructing a comprehensive transcriptome assembly of a white-pupal translocated strain of the pest fruit fly Bactrocera cucurbitae.</title>
        <authorList>
            <person name="Sim S.B."/>
            <person name="Calla B."/>
            <person name="Hall B."/>
            <person name="DeRego T."/>
            <person name="Geib S.M."/>
        </authorList>
    </citation>
    <scope>NUCLEOTIDE SEQUENCE</scope>
</reference>
<accession>A0A0A1X6T6</accession>
<proteinExistence type="predicted"/>
<dbReference type="AlphaFoldDB" id="A0A0A1X6T6"/>
<keyword evidence="1" id="KW-0732">Signal</keyword>
<feature type="domain" description="Protein TsetseEP" evidence="2">
    <location>
        <begin position="57"/>
        <end position="174"/>
    </location>
</feature>
<dbReference type="Pfam" id="PF05267">
    <property type="entry name" value="DUF725"/>
    <property type="match status" value="1"/>
</dbReference>
<evidence type="ECO:0000259" key="2">
    <source>
        <dbReference type="Pfam" id="PF05267"/>
    </source>
</evidence>
<feature type="chain" id="PRO_5001983340" evidence="1">
    <location>
        <begin position="26"/>
        <end position="249"/>
    </location>
</feature>
<name>A0A0A1X6T6_ZEUCU</name>
<evidence type="ECO:0000256" key="1">
    <source>
        <dbReference type="SAM" id="SignalP"/>
    </source>
</evidence>
<gene>
    <name evidence="3" type="primary">TSEP_2</name>
    <name evidence="3" type="ORF">g.58185</name>
</gene>
<dbReference type="EMBL" id="GBXI01007490">
    <property type="protein sequence ID" value="JAD06802.1"/>
    <property type="molecule type" value="Transcribed_RNA"/>
</dbReference>
<feature type="signal peptide" evidence="1">
    <location>
        <begin position="1"/>
        <end position="25"/>
    </location>
</feature>
<sequence length="249" mass="28207">MQTIMNTMRILQILALCLAVGTTLCAPTEKLLRNTELNLIQLIEDTRYEQLNNPEQSKACFDYYMQVFDELNEEYIQSYDVCLATASDKRDQVGESTKAQRDAIDDLTLDTVTALENCMILNDSVSYFDCFAKNAKQGTENMYQISANASETLAVVTENYRVIENEENRCTNATGRVYVEKTYQATEDLQSCLRGETTVPTIPSTPSSAPPIEGSSLIVPDINWKISHSNTDKFVPEEYLVEMRRKNRT</sequence>
<reference evidence="3" key="1">
    <citation type="submission" date="2014-11" db="EMBL/GenBank/DDBJ databases">
        <authorList>
            <person name="Geib S."/>
        </authorList>
    </citation>
    <scope>NUCLEOTIDE SEQUENCE</scope>
</reference>
<protein>
    <submittedName>
        <fullName evidence="3">Protein TsetseEP</fullName>
    </submittedName>
</protein>
<organism evidence="3">
    <name type="scientific">Zeugodacus cucurbitae</name>
    <name type="common">Melon fruit fly</name>
    <name type="synonym">Bactrocera cucurbitae</name>
    <dbReference type="NCBI Taxonomy" id="28588"/>
    <lineage>
        <taxon>Eukaryota</taxon>
        <taxon>Metazoa</taxon>
        <taxon>Ecdysozoa</taxon>
        <taxon>Arthropoda</taxon>
        <taxon>Hexapoda</taxon>
        <taxon>Insecta</taxon>
        <taxon>Pterygota</taxon>
        <taxon>Neoptera</taxon>
        <taxon>Endopterygota</taxon>
        <taxon>Diptera</taxon>
        <taxon>Brachycera</taxon>
        <taxon>Muscomorpha</taxon>
        <taxon>Tephritoidea</taxon>
        <taxon>Tephritidae</taxon>
        <taxon>Zeugodacus</taxon>
        <taxon>Zeugodacus</taxon>
    </lineage>
</organism>
<dbReference type="GeneID" id="105209382"/>